<name>A0A2N9HFE7_FAGSY</name>
<feature type="domain" description="K-box" evidence="1">
    <location>
        <begin position="1"/>
        <end position="90"/>
    </location>
</feature>
<evidence type="ECO:0000313" key="2">
    <source>
        <dbReference type="EMBL" id="SPD10401.1"/>
    </source>
</evidence>
<protein>
    <recommendedName>
        <fullName evidence="1">K-box domain-containing protein</fullName>
    </recommendedName>
</protein>
<evidence type="ECO:0000259" key="1">
    <source>
        <dbReference type="PROSITE" id="PS51297"/>
    </source>
</evidence>
<dbReference type="AlphaFoldDB" id="A0A2N9HFE7"/>
<organism evidence="2">
    <name type="scientific">Fagus sylvatica</name>
    <name type="common">Beechnut</name>
    <dbReference type="NCBI Taxonomy" id="28930"/>
    <lineage>
        <taxon>Eukaryota</taxon>
        <taxon>Viridiplantae</taxon>
        <taxon>Streptophyta</taxon>
        <taxon>Embryophyta</taxon>
        <taxon>Tracheophyta</taxon>
        <taxon>Spermatophyta</taxon>
        <taxon>Magnoliopsida</taxon>
        <taxon>eudicotyledons</taxon>
        <taxon>Gunneridae</taxon>
        <taxon>Pentapetalae</taxon>
        <taxon>rosids</taxon>
        <taxon>fabids</taxon>
        <taxon>Fagales</taxon>
        <taxon>Fagaceae</taxon>
        <taxon>Fagus</taxon>
    </lineage>
</organism>
<reference evidence="2" key="1">
    <citation type="submission" date="2018-02" db="EMBL/GenBank/DDBJ databases">
        <authorList>
            <person name="Cohen D.B."/>
            <person name="Kent A.D."/>
        </authorList>
    </citation>
    <scope>NUCLEOTIDE SEQUENCE</scope>
</reference>
<accession>A0A2N9HFE7</accession>
<sequence>MQKNHSDDVSLPSHAELLEIVQSQLEGPGMEQLTVTDLVLLEKQLNAALTETRSRKTQLMLESIMSLHEKCIISNHALPKSARFEQCLLGIGACCEDL</sequence>
<proteinExistence type="predicted"/>
<dbReference type="GO" id="GO:0003700">
    <property type="term" value="F:DNA-binding transcription factor activity"/>
    <property type="evidence" value="ECO:0007669"/>
    <property type="project" value="InterPro"/>
</dbReference>
<dbReference type="InterPro" id="IPR002487">
    <property type="entry name" value="TF_Kbox"/>
</dbReference>
<gene>
    <name evidence="2" type="ORF">FSB_LOCUS38283</name>
</gene>
<dbReference type="EMBL" id="OIVN01003334">
    <property type="protein sequence ID" value="SPD10401.1"/>
    <property type="molecule type" value="Genomic_DNA"/>
</dbReference>
<dbReference type="Pfam" id="PF01486">
    <property type="entry name" value="K-box"/>
    <property type="match status" value="1"/>
</dbReference>
<dbReference type="PROSITE" id="PS51297">
    <property type="entry name" value="K_BOX"/>
    <property type="match status" value="1"/>
</dbReference>
<dbReference type="GO" id="GO:0005634">
    <property type="term" value="C:nucleus"/>
    <property type="evidence" value="ECO:0007669"/>
    <property type="project" value="InterPro"/>
</dbReference>